<sequence>MANDEKPVIRVLGFKTTYEKLPKHGTDPLNDTVDDKGFLVDEKGRRVMEMQREDWAIYAPAHSPLNTKNIERIRHLRPDPERMGNDEEGAKLAFMTARWSQIEPAYEAWMKGQELPSSGTPLAAWPGINADQVEVFRQVGIRSVEEVRDLSESQIDRVRLPNMRDLRTQAKLFLENVGAADAAAREAARDLELESLRDQLAELKGLLGAPKAAASDDFDVNTADADTIRAELEKRGVSFKPEWGLPKLRALLTAEAA</sequence>
<dbReference type="AlphaFoldDB" id="A0A175RNN4"/>
<gene>
    <name evidence="1" type="ORF">NS365_13320</name>
</gene>
<protein>
    <submittedName>
        <fullName evidence="1">Uncharacterized protein</fullName>
    </submittedName>
</protein>
<evidence type="ECO:0000313" key="2">
    <source>
        <dbReference type="Proteomes" id="UP000078529"/>
    </source>
</evidence>
<reference evidence="1 2" key="1">
    <citation type="journal article" date="2016" name="Front. Microbiol.">
        <title>Genomic Resource of Rice Seed Associated Bacteria.</title>
        <authorList>
            <person name="Midha S."/>
            <person name="Bansal K."/>
            <person name="Sharma S."/>
            <person name="Kumar N."/>
            <person name="Patil P.P."/>
            <person name="Chaudhry V."/>
            <person name="Patil P.B."/>
        </authorList>
    </citation>
    <scope>NUCLEOTIDE SEQUENCE [LARGE SCALE GENOMIC DNA]</scope>
    <source>
        <strain evidence="1 2">NS365</strain>
    </source>
</reference>
<comment type="caution">
    <text evidence="1">The sequence shown here is derived from an EMBL/GenBank/DDBJ whole genome shotgun (WGS) entry which is preliminary data.</text>
</comment>
<dbReference type="PATRIC" id="fig|401562.4.peg.2447"/>
<dbReference type="RefSeq" id="WP_058600767.1">
    <property type="nucleotide sequence ID" value="NZ_LDQA01000028.1"/>
</dbReference>
<accession>A0A175RNN4</accession>
<keyword evidence="2" id="KW-1185">Reference proteome</keyword>
<proteinExistence type="predicted"/>
<dbReference type="Proteomes" id="UP000078529">
    <property type="component" value="Unassembled WGS sequence"/>
</dbReference>
<organism evidence="1 2">
    <name type="scientific">Aureimonas ureilytica</name>
    <dbReference type="NCBI Taxonomy" id="401562"/>
    <lineage>
        <taxon>Bacteria</taxon>
        <taxon>Pseudomonadati</taxon>
        <taxon>Pseudomonadota</taxon>
        <taxon>Alphaproteobacteria</taxon>
        <taxon>Hyphomicrobiales</taxon>
        <taxon>Aurantimonadaceae</taxon>
        <taxon>Aureimonas</taxon>
    </lineage>
</organism>
<name>A0A175RNN4_9HYPH</name>
<evidence type="ECO:0000313" key="1">
    <source>
        <dbReference type="EMBL" id="KTR05003.1"/>
    </source>
</evidence>
<dbReference type="EMBL" id="LDQA01000028">
    <property type="protein sequence ID" value="KTR05003.1"/>
    <property type="molecule type" value="Genomic_DNA"/>
</dbReference>